<sequence>MDGYWATYGSSHPEGYIHRIVDEFYNTNRILKEVKETNRYWGGYFVAIDGDKVLGAGGGGMIDKATGEVYVLYMDPDRKNEGIGTQILNAITAQQKSFGAMKQWVSVQKGNTMGIPFYEAKGFTFQYEKRGYGNEEGENFISLRYCRFI</sequence>
<organism evidence="2 3">
    <name type="scientific">Virgibacillus halodenitrificans</name>
    <name type="common">Bacillus halodenitrificans</name>
    <dbReference type="NCBI Taxonomy" id="1482"/>
    <lineage>
        <taxon>Bacteria</taxon>
        <taxon>Bacillati</taxon>
        <taxon>Bacillota</taxon>
        <taxon>Bacilli</taxon>
        <taxon>Bacillales</taxon>
        <taxon>Bacillaceae</taxon>
        <taxon>Virgibacillus</taxon>
    </lineage>
</organism>
<protein>
    <submittedName>
        <fullName evidence="2">GNAT family N-acetyltransferase</fullName>
    </submittedName>
</protein>
<name>A0ABR7VJ41_VIRHA</name>
<dbReference type="Gene3D" id="3.40.630.30">
    <property type="match status" value="1"/>
</dbReference>
<dbReference type="SUPFAM" id="SSF55729">
    <property type="entry name" value="Acyl-CoA N-acyltransferases (Nat)"/>
    <property type="match status" value="1"/>
</dbReference>
<proteinExistence type="predicted"/>
<evidence type="ECO:0000313" key="2">
    <source>
        <dbReference type="EMBL" id="MBD1221937.1"/>
    </source>
</evidence>
<evidence type="ECO:0000313" key="3">
    <source>
        <dbReference type="Proteomes" id="UP000621631"/>
    </source>
</evidence>
<dbReference type="InterPro" id="IPR000182">
    <property type="entry name" value="GNAT_dom"/>
</dbReference>
<dbReference type="PROSITE" id="PS51186">
    <property type="entry name" value="GNAT"/>
    <property type="match status" value="1"/>
</dbReference>
<dbReference type="Proteomes" id="UP000621631">
    <property type="component" value="Unassembled WGS sequence"/>
</dbReference>
<gene>
    <name evidence="2" type="ORF">IC602_04905</name>
</gene>
<feature type="domain" description="N-acetyltransferase" evidence="1">
    <location>
        <begin position="1"/>
        <end position="149"/>
    </location>
</feature>
<accession>A0ABR7VJ41</accession>
<dbReference type="EMBL" id="JACWEZ010000002">
    <property type="protein sequence ID" value="MBD1221937.1"/>
    <property type="molecule type" value="Genomic_DNA"/>
</dbReference>
<evidence type="ECO:0000259" key="1">
    <source>
        <dbReference type="PROSITE" id="PS51186"/>
    </source>
</evidence>
<reference evidence="2 3" key="1">
    <citation type="submission" date="2020-09" db="EMBL/GenBank/DDBJ databases">
        <title>Draft Genome Sequences of Oil-Oxidizing Bacteria Halomonas titanicae, Marinobacter lutaoensis, and Virgibacillus halodenitrificans Isolated from Highly Saline Environments.</title>
        <authorList>
            <person name="Grouzdev D.S."/>
            <person name="Sokolova D.S."/>
            <person name="Semenova E.M."/>
            <person name="Borzenkov I.A."/>
            <person name="Bidzhieva S.K."/>
            <person name="Poltaraus A.B."/>
            <person name="Nazina T.N."/>
        </authorList>
    </citation>
    <scope>NUCLEOTIDE SEQUENCE [LARGE SCALE GENOMIC DNA]</scope>
    <source>
        <strain evidence="2 3">VKM B-3472D</strain>
    </source>
</reference>
<dbReference type="InterPro" id="IPR016181">
    <property type="entry name" value="Acyl_CoA_acyltransferase"/>
</dbReference>
<keyword evidence="3" id="KW-1185">Reference proteome</keyword>
<comment type="caution">
    <text evidence="2">The sequence shown here is derived from an EMBL/GenBank/DDBJ whole genome shotgun (WGS) entry which is preliminary data.</text>
</comment>
<dbReference type="Pfam" id="PF00583">
    <property type="entry name" value="Acetyltransf_1"/>
    <property type="match status" value="1"/>
</dbReference>
<dbReference type="CDD" id="cd04301">
    <property type="entry name" value="NAT_SF"/>
    <property type="match status" value="1"/>
</dbReference>